<name>A0A085NL89_9BILA</name>
<sequence>MQMEEDGFTSLIEPDEWLKLKLGSDVACCKWTIEDSEVVHRPSGATATNAPVAQPIIRIDVRKYFMTYGLTILASDELRLLGTDHISVKIHLVTFKWTHYESILLSAWHRHSLKLTRTDHHVSPLKVGNSDVLPKEFRFPKVDHSAEQRTSVATGYRSILVRSAESVDET</sequence>
<protein>
    <submittedName>
        <fullName evidence="1">Uncharacterized protein</fullName>
    </submittedName>
</protein>
<reference evidence="1" key="1">
    <citation type="journal article" date="2014" name="Nat. Genet.">
        <title>Genome and transcriptome of the porcine whipworm Trichuris suis.</title>
        <authorList>
            <person name="Jex A.R."/>
            <person name="Nejsum P."/>
            <person name="Schwarz E.M."/>
            <person name="Hu L."/>
            <person name="Young N.D."/>
            <person name="Hall R.S."/>
            <person name="Korhonen P.K."/>
            <person name="Liao S."/>
            <person name="Thamsborg S."/>
            <person name="Xia J."/>
            <person name="Xu P."/>
            <person name="Wang S."/>
            <person name="Scheerlinck J.P."/>
            <person name="Hofmann A."/>
            <person name="Sternberg P.W."/>
            <person name="Wang J."/>
            <person name="Gasser R.B."/>
        </authorList>
    </citation>
    <scope>NUCLEOTIDE SEQUENCE [LARGE SCALE GENOMIC DNA]</scope>
    <source>
        <strain evidence="1">DCEP-RM93F</strain>
    </source>
</reference>
<dbReference type="AlphaFoldDB" id="A0A085NL89"/>
<organism evidence="1">
    <name type="scientific">Trichuris suis</name>
    <name type="common">pig whipworm</name>
    <dbReference type="NCBI Taxonomy" id="68888"/>
    <lineage>
        <taxon>Eukaryota</taxon>
        <taxon>Metazoa</taxon>
        <taxon>Ecdysozoa</taxon>
        <taxon>Nematoda</taxon>
        <taxon>Enoplea</taxon>
        <taxon>Dorylaimia</taxon>
        <taxon>Trichinellida</taxon>
        <taxon>Trichuridae</taxon>
        <taxon>Trichuris</taxon>
    </lineage>
</organism>
<gene>
    <name evidence="1" type="ORF">M514_17585</name>
</gene>
<dbReference type="EMBL" id="KL367489">
    <property type="protein sequence ID" value="KFD70235.1"/>
    <property type="molecule type" value="Genomic_DNA"/>
</dbReference>
<dbReference type="Proteomes" id="UP000030758">
    <property type="component" value="Unassembled WGS sequence"/>
</dbReference>
<proteinExistence type="predicted"/>
<accession>A0A085NL89</accession>
<evidence type="ECO:0000313" key="1">
    <source>
        <dbReference type="EMBL" id="KFD70235.1"/>
    </source>
</evidence>